<protein>
    <recommendedName>
        <fullName evidence="3">Chromo domain-containing protein</fullName>
    </recommendedName>
</protein>
<comment type="caution">
    <text evidence="4">The sequence shown here is derived from an EMBL/GenBank/DDBJ whole genome shotgun (WGS) entry which is preliminary data.</text>
</comment>
<keyword evidence="2" id="KW-0539">Nucleus</keyword>
<dbReference type="AlphaFoldDB" id="A0A9Q3CM32"/>
<evidence type="ECO:0000256" key="1">
    <source>
        <dbReference type="ARBA" id="ARBA00004123"/>
    </source>
</evidence>
<organism evidence="4 5">
    <name type="scientific">Austropuccinia psidii MF-1</name>
    <dbReference type="NCBI Taxonomy" id="1389203"/>
    <lineage>
        <taxon>Eukaryota</taxon>
        <taxon>Fungi</taxon>
        <taxon>Dikarya</taxon>
        <taxon>Basidiomycota</taxon>
        <taxon>Pucciniomycotina</taxon>
        <taxon>Pucciniomycetes</taxon>
        <taxon>Pucciniales</taxon>
        <taxon>Sphaerophragmiaceae</taxon>
        <taxon>Austropuccinia</taxon>
    </lineage>
</organism>
<evidence type="ECO:0000313" key="4">
    <source>
        <dbReference type="EMBL" id="MBW0486574.1"/>
    </source>
</evidence>
<accession>A0A9Q3CM32</accession>
<dbReference type="EMBL" id="AVOT02008719">
    <property type="protein sequence ID" value="MBW0486574.1"/>
    <property type="molecule type" value="Genomic_DNA"/>
</dbReference>
<name>A0A9Q3CM32_9BASI</name>
<dbReference type="InterPro" id="IPR023780">
    <property type="entry name" value="Chromo_domain"/>
</dbReference>
<dbReference type="PANTHER" id="PTHR22812">
    <property type="entry name" value="CHROMOBOX PROTEIN"/>
    <property type="match status" value="1"/>
</dbReference>
<evidence type="ECO:0000259" key="3">
    <source>
        <dbReference type="PROSITE" id="PS50013"/>
    </source>
</evidence>
<sequence>MKTTRPTNKLSEGWLGPFEVLKKIGSHEYHLKFPQKWKSVQPVFHVSLLEPVKQSTIPNYNQFPPPPVIMEEQEEWKVAQVLDSKLRRGKLWYLVEWKGFSEYPERTTWEQAFSLTNSLDLVKDFLNCIQTSLAQLPQEFDFMVISGDLIL</sequence>
<dbReference type="InterPro" id="IPR056924">
    <property type="entry name" value="SH3_Tf2-1"/>
</dbReference>
<dbReference type="SUPFAM" id="SSF54160">
    <property type="entry name" value="Chromo domain-like"/>
    <property type="match status" value="1"/>
</dbReference>
<dbReference type="InterPro" id="IPR051219">
    <property type="entry name" value="Heterochromatin_chromo-domain"/>
</dbReference>
<evidence type="ECO:0000256" key="2">
    <source>
        <dbReference type="ARBA" id="ARBA00023242"/>
    </source>
</evidence>
<dbReference type="Pfam" id="PF00385">
    <property type="entry name" value="Chromo"/>
    <property type="match status" value="1"/>
</dbReference>
<dbReference type="Gene3D" id="2.40.50.40">
    <property type="match status" value="1"/>
</dbReference>
<dbReference type="CDD" id="cd00024">
    <property type="entry name" value="CD_CSD"/>
    <property type="match status" value="1"/>
</dbReference>
<dbReference type="GO" id="GO:0005634">
    <property type="term" value="C:nucleus"/>
    <property type="evidence" value="ECO:0007669"/>
    <property type="project" value="UniProtKB-SubCell"/>
</dbReference>
<keyword evidence="5" id="KW-1185">Reference proteome</keyword>
<evidence type="ECO:0000313" key="5">
    <source>
        <dbReference type="Proteomes" id="UP000765509"/>
    </source>
</evidence>
<gene>
    <name evidence="4" type="ORF">O181_026289</name>
</gene>
<feature type="domain" description="Chromo" evidence="3">
    <location>
        <begin position="76"/>
        <end position="125"/>
    </location>
</feature>
<dbReference type="InterPro" id="IPR016197">
    <property type="entry name" value="Chromo-like_dom_sf"/>
</dbReference>
<proteinExistence type="predicted"/>
<dbReference type="PROSITE" id="PS50013">
    <property type="entry name" value="CHROMO_2"/>
    <property type="match status" value="1"/>
</dbReference>
<dbReference type="Proteomes" id="UP000765509">
    <property type="component" value="Unassembled WGS sequence"/>
</dbReference>
<dbReference type="Pfam" id="PF24626">
    <property type="entry name" value="SH3_Tf2-1"/>
    <property type="match status" value="1"/>
</dbReference>
<comment type="subcellular location">
    <subcellularLocation>
        <location evidence="1">Nucleus</location>
    </subcellularLocation>
</comment>
<dbReference type="GO" id="GO:0006338">
    <property type="term" value="P:chromatin remodeling"/>
    <property type="evidence" value="ECO:0007669"/>
    <property type="project" value="UniProtKB-ARBA"/>
</dbReference>
<dbReference type="InterPro" id="IPR000953">
    <property type="entry name" value="Chromo/chromo_shadow_dom"/>
</dbReference>
<reference evidence="4" key="1">
    <citation type="submission" date="2021-03" db="EMBL/GenBank/DDBJ databases">
        <title>Draft genome sequence of rust myrtle Austropuccinia psidii MF-1, a brazilian biotype.</title>
        <authorList>
            <person name="Quecine M.C."/>
            <person name="Pachon D.M.R."/>
            <person name="Bonatelli M.L."/>
            <person name="Correr F.H."/>
            <person name="Franceschini L.M."/>
            <person name="Leite T.F."/>
            <person name="Margarido G.R.A."/>
            <person name="Almeida C.A."/>
            <person name="Ferrarezi J.A."/>
            <person name="Labate C.A."/>
        </authorList>
    </citation>
    <scope>NUCLEOTIDE SEQUENCE</scope>
    <source>
        <strain evidence="4">MF-1</strain>
    </source>
</reference>